<dbReference type="Proteomes" id="UP000503339">
    <property type="component" value="Chromosome"/>
</dbReference>
<feature type="domain" description="Glycosyl transferase family 1" evidence="2">
    <location>
        <begin position="179"/>
        <end position="338"/>
    </location>
</feature>
<dbReference type="KEGG" id="merd:EB233_27720"/>
<keyword evidence="1 3" id="KW-0808">Transferase</keyword>
<organism evidence="3 4">
    <name type="scientific">Mesorhizobium erdmanii</name>
    <dbReference type="NCBI Taxonomy" id="1777866"/>
    <lineage>
        <taxon>Bacteria</taxon>
        <taxon>Pseudomonadati</taxon>
        <taxon>Pseudomonadota</taxon>
        <taxon>Alphaproteobacteria</taxon>
        <taxon>Hyphomicrobiales</taxon>
        <taxon>Phyllobacteriaceae</taxon>
        <taxon>Mesorhizobium</taxon>
    </lineage>
</organism>
<evidence type="ECO:0000256" key="1">
    <source>
        <dbReference type="ARBA" id="ARBA00022679"/>
    </source>
</evidence>
<reference evidence="3 4" key="1">
    <citation type="submission" date="2018-10" db="EMBL/GenBank/DDBJ databases">
        <authorList>
            <person name="Perry B.J."/>
            <person name="Sullivan J.T."/>
            <person name="Murphy R.J.T."/>
            <person name="Ramsay J.P."/>
            <person name="Ronson C.W."/>
        </authorList>
    </citation>
    <scope>NUCLEOTIDE SEQUENCE [LARGE SCALE GENOMIC DNA]</scope>
    <source>
        <strain evidence="3 4">NZP2014</strain>
    </source>
</reference>
<dbReference type="PANTHER" id="PTHR46401">
    <property type="entry name" value="GLYCOSYLTRANSFERASE WBBK-RELATED"/>
    <property type="match status" value="1"/>
</dbReference>
<keyword evidence="4" id="KW-1185">Reference proteome</keyword>
<dbReference type="CDD" id="cd03809">
    <property type="entry name" value="GT4_MtfB-like"/>
    <property type="match status" value="1"/>
</dbReference>
<dbReference type="GO" id="GO:0016757">
    <property type="term" value="F:glycosyltransferase activity"/>
    <property type="evidence" value="ECO:0007669"/>
    <property type="project" value="InterPro"/>
</dbReference>
<evidence type="ECO:0000259" key="2">
    <source>
        <dbReference type="Pfam" id="PF00534"/>
    </source>
</evidence>
<dbReference type="PANTHER" id="PTHR46401:SF2">
    <property type="entry name" value="GLYCOSYLTRANSFERASE WBBK-RELATED"/>
    <property type="match status" value="1"/>
</dbReference>
<accession>A0A6M7UPP3</accession>
<gene>
    <name evidence="3" type="ORF">EB233_27720</name>
</gene>
<dbReference type="EMBL" id="CP033361">
    <property type="protein sequence ID" value="QKC78822.1"/>
    <property type="molecule type" value="Genomic_DNA"/>
</dbReference>
<name>A0A6M7UPP3_9HYPH</name>
<evidence type="ECO:0000313" key="3">
    <source>
        <dbReference type="EMBL" id="QKC78822.1"/>
    </source>
</evidence>
<dbReference type="RefSeq" id="WP_064989251.1">
    <property type="nucleotide sequence ID" value="NZ_CP033361.1"/>
</dbReference>
<dbReference type="AlphaFoldDB" id="A0A6M7UPP3"/>
<dbReference type="SUPFAM" id="SSF53756">
    <property type="entry name" value="UDP-Glycosyltransferase/glycogen phosphorylase"/>
    <property type="match status" value="1"/>
</dbReference>
<sequence length="376" mass="41040">MARHWTINGRFLSQPTTGVQRYAREVVRSLDALIAEQGPLVRGLEVKLHCPAGSDQMPLAFVKQSEISGTSGHVWEQTQLPLSLDGSGLLSLCNTGPLLSRKHIVCIHDANVWNAPRSYSRAFKGFYRTLLPCLGRTAWRISTVSDFSLGELVGRGVIPEHRAFVTPNGHEHALRWVPEHSAKTRLSASRATIVMIGSAAPHKNVELILDMAERLGEAGLRIAIVGMSDSRVYRSGATRAKAQNIDWLGRISDSELAALLGDSLCLAFPSLTEGFGLPALEAMAVGCPVVVSDRASLPEVCGDAALFAPPDNPEAWFDRFMQLRNSEALRKQMIAKGEARASTYTWKATALRYLEAMAEADGVDTETKVVRARELT</sequence>
<dbReference type="GO" id="GO:0009103">
    <property type="term" value="P:lipopolysaccharide biosynthetic process"/>
    <property type="evidence" value="ECO:0007669"/>
    <property type="project" value="TreeGrafter"/>
</dbReference>
<dbReference type="Pfam" id="PF00534">
    <property type="entry name" value="Glycos_transf_1"/>
    <property type="match status" value="1"/>
</dbReference>
<dbReference type="Gene3D" id="3.40.50.2000">
    <property type="entry name" value="Glycogen Phosphorylase B"/>
    <property type="match status" value="2"/>
</dbReference>
<protein>
    <submittedName>
        <fullName evidence="3">Glycosyltransferase family 1 protein</fullName>
    </submittedName>
</protein>
<dbReference type="InterPro" id="IPR001296">
    <property type="entry name" value="Glyco_trans_1"/>
</dbReference>
<evidence type="ECO:0000313" key="4">
    <source>
        <dbReference type="Proteomes" id="UP000503339"/>
    </source>
</evidence>
<proteinExistence type="predicted"/>